<organism evidence="3 4">
    <name type="scientific">Clostridium colicanis DSM 13634</name>
    <dbReference type="NCBI Taxonomy" id="1121305"/>
    <lineage>
        <taxon>Bacteria</taxon>
        <taxon>Bacillati</taxon>
        <taxon>Bacillota</taxon>
        <taxon>Clostridia</taxon>
        <taxon>Eubacteriales</taxon>
        <taxon>Clostridiaceae</taxon>
        <taxon>Clostridium</taxon>
    </lineage>
</organism>
<evidence type="ECO:0000259" key="1">
    <source>
        <dbReference type="Pfam" id="PF02625"/>
    </source>
</evidence>
<dbReference type="InterPro" id="IPR027051">
    <property type="entry name" value="XdhC_Rossmann_dom"/>
</dbReference>
<protein>
    <submittedName>
        <fullName evidence="3">Putative xanthine dehydrogenase subunit A</fullName>
        <ecNumber evidence="3">1.17.1.4</ecNumber>
    </submittedName>
</protein>
<keyword evidence="3" id="KW-0560">Oxidoreductase</keyword>
<evidence type="ECO:0000259" key="2">
    <source>
        <dbReference type="Pfam" id="PF13478"/>
    </source>
</evidence>
<gene>
    <name evidence="3" type="primary">pucA</name>
    <name evidence="3" type="ORF">CLCOL_13630</name>
</gene>
<dbReference type="Proteomes" id="UP000075374">
    <property type="component" value="Unassembled WGS sequence"/>
</dbReference>
<comment type="caution">
    <text evidence="3">The sequence shown here is derived from an EMBL/GenBank/DDBJ whole genome shotgun (WGS) entry which is preliminary data.</text>
</comment>
<dbReference type="SUPFAM" id="SSF51735">
    <property type="entry name" value="NAD(P)-binding Rossmann-fold domains"/>
    <property type="match status" value="1"/>
</dbReference>
<sequence>MLDIYKEIYELRQKNEDAVLVTVVERKGHGPANVGKKLLLYKNGEVKGTVGGGELEYLAIEKAKEVMKEKKHDIVRYDFTGMNVTKADVSIDMICGGLVTLYYEYIQCSPKIYILGAGHVGMALSDVLADLDYKTIVIEDRKDIADTVDKRHEVIVGDYEEVINGLEITGDDYVVVAGYTHEIEYRILKALFKKDCLPKYIGLLASERKARIMLGKLKEEISKDLDFSSVYAPVGLNIGGDTPKEIALSILAEIQSIRYKKESTGHLTKDWR</sequence>
<dbReference type="AlphaFoldDB" id="A0A151AMS8"/>
<name>A0A151AMS8_9CLOT</name>
<dbReference type="PANTHER" id="PTHR30388">
    <property type="entry name" value="ALDEHYDE OXIDOREDUCTASE MOLYBDENUM COFACTOR ASSEMBLY PROTEIN"/>
    <property type="match status" value="1"/>
</dbReference>
<proteinExistence type="predicted"/>
<feature type="domain" description="XdhC- CoxI" evidence="1">
    <location>
        <begin position="12"/>
        <end position="78"/>
    </location>
</feature>
<dbReference type="InterPro" id="IPR052698">
    <property type="entry name" value="MoCofactor_Util/Proc"/>
</dbReference>
<feature type="domain" description="XdhC Rossmann" evidence="2">
    <location>
        <begin position="112"/>
        <end position="254"/>
    </location>
</feature>
<dbReference type="EMBL" id="LTBB01000006">
    <property type="protein sequence ID" value="KYH28923.1"/>
    <property type="molecule type" value="Genomic_DNA"/>
</dbReference>
<dbReference type="EC" id="1.17.1.4" evidence="3"/>
<dbReference type="RefSeq" id="WP_061858223.1">
    <property type="nucleotide sequence ID" value="NZ_LTBB01000006.1"/>
</dbReference>
<evidence type="ECO:0000313" key="3">
    <source>
        <dbReference type="EMBL" id="KYH28923.1"/>
    </source>
</evidence>
<evidence type="ECO:0000313" key="4">
    <source>
        <dbReference type="Proteomes" id="UP000075374"/>
    </source>
</evidence>
<reference evidence="3 4" key="1">
    <citation type="submission" date="2016-02" db="EMBL/GenBank/DDBJ databases">
        <title>Genome sequence of Clostridium colicanis DSM 13634.</title>
        <authorList>
            <person name="Poehlein A."/>
            <person name="Daniel R."/>
        </authorList>
    </citation>
    <scope>NUCLEOTIDE SEQUENCE [LARGE SCALE GENOMIC DNA]</scope>
    <source>
        <strain evidence="3 4">DSM 13634</strain>
    </source>
</reference>
<dbReference type="InterPro" id="IPR036291">
    <property type="entry name" value="NAD(P)-bd_dom_sf"/>
</dbReference>
<dbReference type="InterPro" id="IPR003777">
    <property type="entry name" value="XdhC_CoxI"/>
</dbReference>
<dbReference type="GO" id="GO:0004854">
    <property type="term" value="F:xanthine dehydrogenase activity"/>
    <property type="evidence" value="ECO:0007669"/>
    <property type="project" value="UniProtKB-EC"/>
</dbReference>
<dbReference type="STRING" id="1121305.CLCOL_13630"/>
<dbReference type="Pfam" id="PF13478">
    <property type="entry name" value="XdhC_C"/>
    <property type="match status" value="1"/>
</dbReference>
<dbReference type="PATRIC" id="fig|1121305.3.peg.1367"/>
<dbReference type="Gene3D" id="3.40.50.720">
    <property type="entry name" value="NAD(P)-binding Rossmann-like Domain"/>
    <property type="match status" value="1"/>
</dbReference>
<keyword evidence="4" id="KW-1185">Reference proteome</keyword>
<dbReference type="PANTHER" id="PTHR30388:SF6">
    <property type="entry name" value="XANTHINE DEHYDROGENASE SUBUNIT A-RELATED"/>
    <property type="match status" value="1"/>
</dbReference>
<accession>A0A151AMS8</accession>
<dbReference type="Pfam" id="PF02625">
    <property type="entry name" value="XdhC_CoxI"/>
    <property type="match status" value="1"/>
</dbReference>